<dbReference type="SUPFAM" id="SSF53041">
    <property type="entry name" value="Resolvase-like"/>
    <property type="match status" value="1"/>
</dbReference>
<dbReference type="Gene3D" id="3.90.1750.20">
    <property type="entry name" value="Putative Large Serine Recombinase, Chain B, Domain 2"/>
    <property type="match status" value="1"/>
</dbReference>
<dbReference type="SMART" id="SM00857">
    <property type="entry name" value="Resolvase"/>
    <property type="match status" value="1"/>
</dbReference>
<dbReference type="AlphaFoldDB" id="A0A0L6JT31"/>
<dbReference type="Pfam" id="PF07508">
    <property type="entry name" value="Recombinase"/>
    <property type="match status" value="1"/>
</dbReference>
<dbReference type="STRING" id="398512.Bccel_4280"/>
<dbReference type="Gene3D" id="3.40.50.1390">
    <property type="entry name" value="Resolvase, N-terminal catalytic domain"/>
    <property type="match status" value="1"/>
</dbReference>
<feature type="domain" description="Recombinase" evidence="2">
    <location>
        <begin position="175"/>
        <end position="299"/>
    </location>
</feature>
<evidence type="ECO:0000259" key="2">
    <source>
        <dbReference type="PROSITE" id="PS51737"/>
    </source>
</evidence>
<dbReference type="InterPro" id="IPR011109">
    <property type="entry name" value="DNA_bind_recombinase_dom"/>
</dbReference>
<dbReference type="InterPro" id="IPR036162">
    <property type="entry name" value="Resolvase-like_N_sf"/>
</dbReference>
<dbReference type="Pfam" id="PF00239">
    <property type="entry name" value="Resolvase"/>
    <property type="match status" value="1"/>
</dbReference>
<dbReference type="CDD" id="cd00338">
    <property type="entry name" value="Ser_Recombinase"/>
    <property type="match status" value="1"/>
</dbReference>
<feature type="domain" description="Resolvase/invertase-type recombinase catalytic" evidence="1">
    <location>
        <begin position="20"/>
        <end position="167"/>
    </location>
</feature>
<dbReference type="PROSITE" id="PS51736">
    <property type="entry name" value="RECOMBINASES_3"/>
    <property type="match status" value="1"/>
</dbReference>
<evidence type="ECO:0000313" key="4">
    <source>
        <dbReference type="Proteomes" id="UP000036923"/>
    </source>
</evidence>
<keyword evidence="4" id="KW-1185">Reference proteome</keyword>
<evidence type="ECO:0000313" key="3">
    <source>
        <dbReference type="EMBL" id="KNY29006.1"/>
    </source>
</evidence>
<protein>
    <submittedName>
        <fullName evidence="3">Resolvase domain-containing protein</fullName>
    </submittedName>
</protein>
<dbReference type="OrthoDB" id="9769353at2"/>
<gene>
    <name evidence="3" type="ORF">Bccel_4280</name>
</gene>
<dbReference type="InterPro" id="IPR025827">
    <property type="entry name" value="Zn_ribbon_recom_dom"/>
</dbReference>
<name>A0A0L6JT31_9FIRM</name>
<dbReference type="GO" id="GO:0003677">
    <property type="term" value="F:DNA binding"/>
    <property type="evidence" value="ECO:0007669"/>
    <property type="project" value="InterPro"/>
</dbReference>
<dbReference type="RefSeq" id="WP_036937322.1">
    <property type="nucleotide sequence ID" value="NZ_JQKC01000005.1"/>
</dbReference>
<dbReference type="InterPro" id="IPR006119">
    <property type="entry name" value="Resolv_N"/>
</dbReference>
<dbReference type="PANTHER" id="PTHR30461">
    <property type="entry name" value="DNA-INVERTASE FROM LAMBDOID PROPHAGE"/>
    <property type="match status" value="1"/>
</dbReference>
<sequence>MLRTVRKIEPLAARLPSKKRVAAYARVSSGKDAMLHSLSAQVSYYSDFIQKHRGWEYAGVYADEAVTGTKESRAEFQRLLKDCRNGKIDMVITKSISRFARNTVTMLEAVRELKSLEVDVFFEKENIHSMSGDGELMLTILASFAQEESRSVSENCKWRIRKRFAEGEIVNLRFLFGYHIKNGEIEINPEEAEVVEMIFNDYISGMGCTLIAKKLRGMNVDRPRGGTWTSNKVADIIKNEKYAGNALLQKKYVDNHLTKSLLKNKGVLPKYYAEETHASIIDPDTFQKAQEIMDRNRKRNAGKNVAGVYPFTSKIVCTNCGKNYKRKNRKGKASWSCSTYLKLGKEACNARQIPEDILLSIATEVLELQEFDDTYFLKQIKEIQVLEHNLVRFVFQDGQMIDKQWQHKSRSESWSEEDREKARMRQLDYLERRNSICSQQEQ</sequence>
<dbReference type="EMBL" id="LGTC01000001">
    <property type="protein sequence ID" value="KNY29006.1"/>
    <property type="molecule type" value="Genomic_DNA"/>
</dbReference>
<dbReference type="GO" id="GO:0000150">
    <property type="term" value="F:DNA strand exchange activity"/>
    <property type="evidence" value="ECO:0007669"/>
    <property type="project" value="InterPro"/>
</dbReference>
<comment type="caution">
    <text evidence="3">The sequence shown here is derived from an EMBL/GenBank/DDBJ whole genome shotgun (WGS) entry which is preliminary data.</text>
</comment>
<proteinExistence type="predicted"/>
<dbReference type="Pfam" id="PF13408">
    <property type="entry name" value="Zn_ribbon_recom"/>
    <property type="match status" value="1"/>
</dbReference>
<dbReference type="InterPro" id="IPR050639">
    <property type="entry name" value="SSR_resolvase"/>
</dbReference>
<reference evidence="4" key="1">
    <citation type="submission" date="2015-07" db="EMBL/GenBank/DDBJ databases">
        <title>Near-Complete Genome Sequence of the Cellulolytic Bacterium Bacteroides (Pseudobacteroides) cellulosolvens ATCC 35603.</title>
        <authorList>
            <person name="Dassa B."/>
            <person name="Utturkar S.M."/>
            <person name="Klingeman D.M."/>
            <person name="Hurt R.A."/>
            <person name="Keller M."/>
            <person name="Xu J."/>
            <person name="Reddy Y.H.K."/>
            <person name="Borovok I."/>
            <person name="Grinberg I.R."/>
            <person name="Lamed R."/>
            <person name="Zhivin O."/>
            <person name="Bayer E.A."/>
            <person name="Brown S.D."/>
        </authorList>
    </citation>
    <scope>NUCLEOTIDE SEQUENCE [LARGE SCALE GENOMIC DNA]</scope>
    <source>
        <strain evidence="4">DSM 2933</strain>
    </source>
</reference>
<dbReference type="PATRIC" id="fig|398512.5.peg.4483"/>
<dbReference type="eggNOG" id="COG1961">
    <property type="taxonomic scope" value="Bacteria"/>
</dbReference>
<accession>A0A0L6JT31</accession>
<evidence type="ECO:0000259" key="1">
    <source>
        <dbReference type="PROSITE" id="PS51736"/>
    </source>
</evidence>
<dbReference type="InterPro" id="IPR038109">
    <property type="entry name" value="DNA_bind_recomb_sf"/>
</dbReference>
<dbReference type="PROSITE" id="PS51737">
    <property type="entry name" value="RECOMBINASE_DNA_BIND"/>
    <property type="match status" value="1"/>
</dbReference>
<dbReference type="PANTHER" id="PTHR30461:SF23">
    <property type="entry name" value="DNA RECOMBINASE-RELATED"/>
    <property type="match status" value="1"/>
</dbReference>
<organism evidence="3 4">
    <name type="scientific">Pseudobacteroides cellulosolvens ATCC 35603 = DSM 2933</name>
    <dbReference type="NCBI Taxonomy" id="398512"/>
    <lineage>
        <taxon>Bacteria</taxon>
        <taxon>Bacillati</taxon>
        <taxon>Bacillota</taxon>
        <taxon>Clostridia</taxon>
        <taxon>Eubacteriales</taxon>
        <taxon>Oscillospiraceae</taxon>
        <taxon>Pseudobacteroides</taxon>
    </lineage>
</organism>
<dbReference type="Proteomes" id="UP000036923">
    <property type="component" value="Unassembled WGS sequence"/>
</dbReference>